<keyword evidence="1 3" id="KW-0547">Nucleotide-binding</keyword>
<accession>A0A3F2S3M5</accession>
<dbReference type="Gene3D" id="3.40.50.300">
    <property type="entry name" value="P-loop containing nucleotide triphosphate hydrolases"/>
    <property type="match status" value="1"/>
</dbReference>
<evidence type="ECO:0000256" key="4">
    <source>
        <dbReference type="SAM" id="MobiDB-lite"/>
    </source>
</evidence>
<dbReference type="GO" id="GO:0005525">
    <property type="term" value="F:GTP binding"/>
    <property type="evidence" value="ECO:0007669"/>
    <property type="project" value="UniProtKB-KW"/>
</dbReference>
<reference evidence="7 8" key="1">
    <citation type="submission" date="2018-07" db="EMBL/GenBank/DDBJ databases">
        <title>Genome sequencing of oomycete isolates from Chile give support for New Zealand origin for Phytophthora kernoviae and make available the first Nothophytophthora sp. genome.</title>
        <authorList>
            <person name="Studholme D.J."/>
            <person name="Sanfuentes E."/>
            <person name="Panda P."/>
            <person name="Hill R."/>
            <person name="Sambles C."/>
            <person name="Grant M."/>
            <person name="Williams N.M."/>
            <person name="Mcdougal R.L."/>
        </authorList>
    </citation>
    <scope>NUCLEOTIDE SEQUENCE [LARGE SCALE GENOMIC DNA]</scope>
    <source>
        <strain evidence="6">Chile6</strain>
        <strain evidence="5">Chile7</strain>
    </source>
</reference>
<dbReference type="InterPro" id="IPR051995">
    <property type="entry name" value="Ciliary_GTPase"/>
</dbReference>
<evidence type="ECO:0000256" key="3">
    <source>
        <dbReference type="PIRSR" id="PIRSR606689-1"/>
    </source>
</evidence>
<proteinExistence type="predicted"/>
<dbReference type="PANTHER" id="PTHR46090:SF2">
    <property type="entry name" value="ADP-RIBOSYLATION FACTOR-LIKE PROTEIN 13B"/>
    <property type="match status" value="1"/>
</dbReference>
<evidence type="ECO:0000313" key="7">
    <source>
        <dbReference type="Proteomes" id="UP000277300"/>
    </source>
</evidence>
<protein>
    <submittedName>
        <fullName evidence="6">Uncharacterized protein</fullName>
    </submittedName>
</protein>
<feature type="binding site" evidence="3">
    <location>
        <begin position="195"/>
        <end position="198"/>
    </location>
    <ligand>
        <name>GTP</name>
        <dbReference type="ChEBI" id="CHEBI:37565"/>
    </ligand>
</feature>
<evidence type="ECO:0000313" key="8">
    <source>
        <dbReference type="Proteomes" id="UP000284657"/>
    </source>
</evidence>
<evidence type="ECO:0000256" key="2">
    <source>
        <dbReference type="ARBA" id="ARBA00023134"/>
    </source>
</evidence>
<organism evidence="6 7">
    <name type="scientific">Phytophthora kernoviae</name>
    <dbReference type="NCBI Taxonomy" id="325452"/>
    <lineage>
        <taxon>Eukaryota</taxon>
        <taxon>Sar</taxon>
        <taxon>Stramenopiles</taxon>
        <taxon>Oomycota</taxon>
        <taxon>Peronosporomycetes</taxon>
        <taxon>Peronosporales</taxon>
        <taxon>Peronosporaceae</taxon>
        <taxon>Phytophthora</taxon>
    </lineage>
</organism>
<feature type="binding site" evidence="3">
    <location>
        <position position="139"/>
    </location>
    <ligand>
        <name>GTP</name>
        <dbReference type="ChEBI" id="CHEBI:37565"/>
    </ligand>
</feature>
<feature type="compositionally biased region" description="Basic and acidic residues" evidence="4">
    <location>
        <begin position="279"/>
        <end position="304"/>
    </location>
</feature>
<dbReference type="PRINTS" id="PR00328">
    <property type="entry name" value="SAR1GTPBP"/>
</dbReference>
<comment type="caution">
    <text evidence="6">The sequence shown here is derived from an EMBL/GenBank/DDBJ whole genome shotgun (WGS) entry which is preliminary data.</text>
</comment>
<dbReference type="InterPro" id="IPR027417">
    <property type="entry name" value="P-loop_NTPase"/>
</dbReference>
<dbReference type="Proteomes" id="UP000284657">
    <property type="component" value="Unassembled WGS sequence"/>
</dbReference>
<dbReference type="EMBL" id="MBAD02001157">
    <property type="protein sequence ID" value="RLN57846.1"/>
    <property type="molecule type" value="Genomic_DNA"/>
</dbReference>
<feature type="region of interest" description="Disordered" evidence="4">
    <location>
        <begin position="279"/>
        <end position="319"/>
    </location>
</feature>
<dbReference type="GO" id="GO:0003924">
    <property type="term" value="F:GTPase activity"/>
    <property type="evidence" value="ECO:0007669"/>
    <property type="project" value="InterPro"/>
</dbReference>
<evidence type="ECO:0000256" key="1">
    <source>
        <dbReference type="ARBA" id="ARBA00022741"/>
    </source>
</evidence>
<dbReference type="AlphaFoldDB" id="A0A3F2S3M5"/>
<name>A0A3F2S3M5_9STRA</name>
<gene>
    <name evidence="5" type="ORF">BBJ29_002167</name>
    <name evidence="6" type="ORF">BBP00_00000171</name>
</gene>
<feature type="compositionally biased region" description="Polar residues" evidence="4">
    <location>
        <begin position="305"/>
        <end position="314"/>
    </location>
</feature>
<evidence type="ECO:0000313" key="6">
    <source>
        <dbReference type="EMBL" id="RLN69698.1"/>
    </source>
</evidence>
<dbReference type="Pfam" id="PF00025">
    <property type="entry name" value="Arf"/>
    <property type="match status" value="1"/>
</dbReference>
<evidence type="ECO:0000313" key="5">
    <source>
        <dbReference type="EMBL" id="RLN57846.1"/>
    </source>
</evidence>
<dbReference type="InterPro" id="IPR006689">
    <property type="entry name" value="Small_GTPase_ARF/SAR"/>
</dbReference>
<sequence length="359" mass="40844">MSARRLREAIKTTPRNAVDTPRKPIEDEHDYLRRCVDPVLMPLIESLLLYQPESVYHFIHDFVDEQKASRFAYRPQNVGYAKKLANRRNMADFMSTSVIPVMDDLAKQILREKPSSVKGFTSATFETETGSATFYDLGGGPTFRNVWREYYADAHGVIFVVDSSSENSVIQAASVLEESMANELMANKPLLIFANKRDHCDAVPEQEMQNFLRLQKYPSSKLVPCVSKPAVNDGAVDDRLEMGLTWLFDQVHHQFDALHERVQNDLALKKILDQQRREEQRARVSRWREEREIGQMRAHDKPSTEEQNNPQASAKTAADPEDPVIYCSNCSTQPAVTKCSASKWMPVCEACATALRNQS</sequence>
<dbReference type="PANTHER" id="PTHR46090">
    <property type="entry name" value="ADP-RIBOSYLATION FACTOR-LIKE PROTEIN 13B"/>
    <property type="match status" value="1"/>
</dbReference>
<dbReference type="OrthoDB" id="14717at2759"/>
<keyword evidence="2 3" id="KW-0342">GTP-binding</keyword>
<dbReference type="EMBL" id="MBDO02000002">
    <property type="protein sequence ID" value="RLN69698.1"/>
    <property type="molecule type" value="Genomic_DNA"/>
</dbReference>
<dbReference type="Proteomes" id="UP000277300">
    <property type="component" value="Unassembled WGS sequence"/>
</dbReference>
<dbReference type="PROSITE" id="PS51417">
    <property type="entry name" value="ARF"/>
    <property type="match status" value="1"/>
</dbReference>
<dbReference type="SUPFAM" id="SSF52540">
    <property type="entry name" value="P-loop containing nucleoside triphosphate hydrolases"/>
    <property type="match status" value="1"/>
</dbReference>
<dbReference type="SMART" id="SM00177">
    <property type="entry name" value="ARF"/>
    <property type="match status" value="1"/>
</dbReference>